<dbReference type="InterPro" id="IPR032710">
    <property type="entry name" value="NTF2-like_dom_sf"/>
</dbReference>
<accession>A0A4V2XLN3</accession>
<reference evidence="2 3" key="1">
    <citation type="submission" date="2019-02" db="EMBL/GenBank/DDBJ databases">
        <title>Draft genome sequences of novel Actinobacteria.</title>
        <authorList>
            <person name="Sahin N."/>
            <person name="Ay H."/>
            <person name="Saygin H."/>
        </authorList>
    </citation>
    <scope>NUCLEOTIDE SEQUENCE [LARGE SCALE GENOMIC DNA]</scope>
    <source>
        <strain evidence="2 3">KC201</strain>
    </source>
</reference>
<sequence length="204" mass="21859">MEQCISAKRFITLSLVSCFSESTLLSSESVLTVEVVMPVARAESTSLRYREAGEAKDLDALIATLAPDVVFHSPLSARARFAGHRQMRELFGVALNVLGGLRYHTDVGDERTRMLASSAHLNGQELEESTLLRLNDEALIAEITMWIRPLPALTAVMAALGPGLAQAAGKPVLSALVGAAVKPLILMTRVGDRTLVPLLDKPSG</sequence>
<keyword evidence="3" id="KW-1185">Reference proteome</keyword>
<evidence type="ECO:0000313" key="2">
    <source>
        <dbReference type="EMBL" id="TDC11036.1"/>
    </source>
</evidence>
<dbReference type="Pfam" id="PF12680">
    <property type="entry name" value="SnoaL_2"/>
    <property type="match status" value="1"/>
</dbReference>
<evidence type="ECO:0000259" key="1">
    <source>
        <dbReference type="Pfam" id="PF12680"/>
    </source>
</evidence>
<proteinExistence type="predicted"/>
<dbReference type="InterPro" id="IPR037401">
    <property type="entry name" value="SnoaL-like"/>
</dbReference>
<dbReference type="Gene3D" id="3.10.450.50">
    <property type="match status" value="1"/>
</dbReference>
<comment type="caution">
    <text evidence="2">The sequence shown here is derived from an EMBL/GenBank/DDBJ whole genome shotgun (WGS) entry which is preliminary data.</text>
</comment>
<dbReference type="EMBL" id="SMJZ01000004">
    <property type="protein sequence ID" value="TDC11036.1"/>
    <property type="molecule type" value="Genomic_DNA"/>
</dbReference>
<dbReference type="SUPFAM" id="SSF54427">
    <property type="entry name" value="NTF2-like"/>
    <property type="match status" value="1"/>
</dbReference>
<dbReference type="OrthoDB" id="3542814at2"/>
<protein>
    <submittedName>
        <fullName evidence="2">Nuclear transport factor 2 family protein</fullName>
    </submittedName>
</protein>
<gene>
    <name evidence="2" type="ORF">E1267_02285</name>
</gene>
<evidence type="ECO:0000313" key="3">
    <source>
        <dbReference type="Proteomes" id="UP000295157"/>
    </source>
</evidence>
<dbReference type="Proteomes" id="UP000295157">
    <property type="component" value="Unassembled WGS sequence"/>
</dbReference>
<organism evidence="2 3">
    <name type="scientific">Nonomuraea longispora</name>
    <dbReference type="NCBI Taxonomy" id="1848320"/>
    <lineage>
        <taxon>Bacteria</taxon>
        <taxon>Bacillati</taxon>
        <taxon>Actinomycetota</taxon>
        <taxon>Actinomycetes</taxon>
        <taxon>Streptosporangiales</taxon>
        <taxon>Streptosporangiaceae</taxon>
        <taxon>Nonomuraea</taxon>
    </lineage>
</organism>
<dbReference type="AlphaFoldDB" id="A0A4V2XLN3"/>
<feature type="domain" description="SnoaL-like" evidence="1">
    <location>
        <begin position="48"/>
        <end position="104"/>
    </location>
</feature>
<name>A0A4V2XLN3_9ACTN</name>